<feature type="active site" description="Charge relay system" evidence="6">
    <location>
        <position position="340"/>
    </location>
</feature>
<dbReference type="PANTHER" id="PTHR43806">
    <property type="entry name" value="PEPTIDASE S8"/>
    <property type="match status" value="1"/>
</dbReference>
<dbReference type="GO" id="GO:0004252">
    <property type="term" value="F:serine-type endopeptidase activity"/>
    <property type="evidence" value="ECO:0007669"/>
    <property type="project" value="UniProtKB-UniRule"/>
</dbReference>
<dbReference type="InterPro" id="IPR023827">
    <property type="entry name" value="Peptidase_S8_Asp-AS"/>
</dbReference>
<dbReference type="CDD" id="cd07477">
    <property type="entry name" value="Peptidases_S8_Subtilisin_subset"/>
    <property type="match status" value="1"/>
</dbReference>
<dbReference type="AlphaFoldDB" id="A0A1F8H4R7"/>
<dbReference type="Proteomes" id="UP000177494">
    <property type="component" value="Unassembled WGS sequence"/>
</dbReference>
<feature type="signal peptide" evidence="8">
    <location>
        <begin position="1"/>
        <end position="30"/>
    </location>
</feature>
<feature type="active site" description="Charge relay system" evidence="6">
    <location>
        <position position="173"/>
    </location>
</feature>
<dbReference type="InterPro" id="IPR023828">
    <property type="entry name" value="Peptidase_S8_Ser-AS"/>
</dbReference>
<dbReference type="Gene3D" id="3.40.50.200">
    <property type="entry name" value="Peptidase S8/S53 domain"/>
    <property type="match status" value="1"/>
</dbReference>
<dbReference type="InterPro" id="IPR034202">
    <property type="entry name" value="Subtilisin_Carlsberg-like"/>
</dbReference>
<reference evidence="10 11" key="1">
    <citation type="journal article" date="2016" name="Nat. Commun.">
        <title>Thousands of microbial genomes shed light on interconnected biogeochemical processes in an aquifer system.</title>
        <authorList>
            <person name="Anantharaman K."/>
            <person name="Brown C.T."/>
            <person name="Hug L.A."/>
            <person name="Sharon I."/>
            <person name="Castelle C.J."/>
            <person name="Probst A.J."/>
            <person name="Thomas B.C."/>
            <person name="Singh A."/>
            <person name="Wilkins M.J."/>
            <person name="Karaoz U."/>
            <person name="Brodie E.L."/>
            <person name="Williams K.H."/>
            <person name="Hubbard S.S."/>
            <person name="Banfield J.F."/>
        </authorList>
    </citation>
    <scope>NUCLEOTIDE SEQUENCE [LARGE SCALE GENOMIC DNA]</scope>
</reference>
<keyword evidence="5 6" id="KW-0720">Serine protease</keyword>
<evidence type="ECO:0000259" key="9">
    <source>
        <dbReference type="Pfam" id="PF00082"/>
    </source>
</evidence>
<keyword evidence="2 6" id="KW-0645">Protease</keyword>
<protein>
    <recommendedName>
        <fullName evidence="9">Peptidase S8/S53 domain-containing protein</fullName>
    </recommendedName>
</protein>
<proteinExistence type="inferred from homology"/>
<dbReference type="GO" id="GO:0006508">
    <property type="term" value="P:proteolysis"/>
    <property type="evidence" value="ECO:0007669"/>
    <property type="project" value="UniProtKB-KW"/>
</dbReference>
<dbReference type="STRING" id="1802706.A3I32_03270"/>
<gene>
    <name evidence="10" type="ORF">A3I32_03270</name>
</gene>
<evidence type="ECO:0000256" key="5">
    <source>
        <dbReference type="ARBA" id="ARBA00022825"/>
    </source>
</evidence>
<accession>A0A1F8H4R7</accession>
<dbReference type="InterPro" id="IPR050131">
    <property type="entry name" value="Peptidase_S8_subtilisin-like"/>
</dbReference>
<keyword evidence="8" id="KW-0732">Signal</keyword>
<dbReference type="SUPFAM" id="SSF52743">
    <property type="entry name" value="Subtilisin-like"/>
    <property type="match status" value="1"/>
</dbReference>
<dbReference type="PROSITE" id="PS51892">
    <property type="entry name" value="SUBTILASE"/>
    <property type="match status" value="1"/>
</dbReference>
<sequence>MNIYRKSLAFWAKITLISLVSFLVAMPAQAADDSRYLVKSKSQFLKNAFNARRNFNNGFTADLNEWQLKAAKLLGVEVEPVNILQVLPAEAKAAAKPKPRSVPDDQFGWGVEAIYNETDLAKVEGGNGVAIAVLDTGIETTHPDLKARVVKCRDFTGTRLPYLDNKCEDKNGHGTHVAGIIAADGGSDNLGIYGVAPEAELYIYKVCSNSGTCYADDVAAAIADAAGEKANVINLSLGGDKPSSLIHAAIKDATDVLVVAAAGNDGPYAESIDYPAAFPEVVAVGAIDVERKIPEWSARGLNEITKAYTIEERDVEFAAPGVNIESTWKGGGYSVLSGTSMSTPFVSGLAAKYWAIMGKDKPADLIRETLQKSALDLLPDGDDNSSGFGLPRLIK</sequence>
<keyword evidence="4 6" id="KW-0378">Hydrolase</keyword>
<feature type="chain" id="PRO_5009535725" description="Peptidase S8/S53 domain-containing protein" evidence="8">
    <location>
        <begin position="31"/>
        <end position="395"/>
    </location>
</feature>
<feature type="domain" description="Peptidase S8/S53" evidence="9">
    <location>
        <begin position="126"/>
        <end position="389"/>
    </location>
</feature>
<dbReference type="InterPro" id="IPR036852">
    <property type="entry name" value="Peptidase_S8/S53_dom_sf"/>
</dbReference>
<keyword evidence="3" id="KW-0479">Metal-binding</keyword>
<dbReference type="PANTHER" id="PTHR43806:SF11">
    <property type="entry name" value="CEREVISIN-RELATED"/>
    <property type="match status" value="1"/>
</dbReference>
<dbReference type="EMBL" id="MGKU01000015">
    <property type="protein sequence ID" value="OGN32584.1"/>
    <property type="molecule type" value="Genomic_DNA"/>
</dbReference>
<dbReference type="PROSITE" id="PS00136">
    <property type="entry name" value="SUBTILASE_ASP"/>
    <property type="match status" value="1"/>
</dbReference>
<dbReference type="PRINTS" id="PR00723">
    <property type="entry name" value="SUBTILISIN"/>
</dbReference>
<dbReference type="InterPro" id="IPR022398">
    <property type="entry name" value="Peptidase_S8_His-AS"/>
</dbReference>
<dbReference type="PROSITE" id="PS00138">
    <property type="entry name" value="SUBTILASE_SER"/>
    <property type="match status" value="1"/>
</dbReference>
<name>A0A1F8H4R7_9BACT</name>
<comment type="similarity">
    <text evidence="1 6 7">Belongs to the peptidase S8 family.</text>
</comment>
<dbReference type="GO" id="GO:0046872">
    <property type="term" value="F:metal ion binding"/>
    <property type="evidence" value="ECO:0007669"/>
    <property type="project" value="UniProtKB-KW"/>
</dbReference>
<evidence type="ECO:0000256" key="7">
    <source>
        <dbReference type="RuleBase" id="RU003355"/>
    </source>
</evidence>
<dbReference type="InterPro" id="IPR000209">
    <property type="entry name" value="Peptidase_S8/S53_dom"/>
</dbReference>
<evidence type="ECO:0000256" key="3">
    <source>
        <dbReference type="ARBA" id="ARBA00022723"/>
    </source>
</evidence>
<feature type="active site" description="Charge relay system" evidence="6">
    <location>
        <position position="135"/>
    </location>
</feature>
<dbReference type="PROSITE" id="PS00137">
    <property type="entry name" value="SUBTILASE_HIS"/>
    <property type="match status" value="1"/>
</dbReference>
<comment type="caution">
    <text evidence="10">The sequence shown here is derived from an EMBL/GenBank/DDBJ whole genome shotgun (WGS) entry which is preliminary data.</text>
</comment>
<dbReference type="InterPro" id="IPR015500">
    <property type="entry name" value="Peptidase_S8_subtilisin-rel"/>
</dbReference>
<evidence type="ECO:0000313" key="11">
    <source>
        <dbReference type="Proteomes" id="UP000177494"/>
    </source>
</evidence>
<evidence type="ECO:0000256" key="1">
    <source>
        <dbReference type="ARBA" id="ARBA00011073"/>
    </source>
</evidence>
<evidence type="ECO:0000256" key="2">
    <source>
        <dbReference type="ARBA" id="ARBA00022670"/>
    </source>
</evidence>
<evidence type="ECO:0000256" key="8">
    <source>
        <dbReference type="SAM" id="SignalP"/>
    </source>
</evidence>
<organism evidence="10 11">
    <name type="scientific">Candidatus Yanofskybacteria bacterium RIFCSPLOWO2_02_FULL_45_10</name>
    <dbReference type="NCBI Taxonomy" id="1802706"/>
    <lineage>
        <taxon>Bacteria</taxon>
        <taxon>Candidatus Yanofskyibacteriota</taxon>
    </lineage>
</organism>
<evidence type="ECO:0000256" key="4">
    <source>
        <dbReference type="ARBA" id="ARBA00022801"/>
    </source>
</evidence>
<evidence type="ECO:0000313" key="10">
    <source>
        <dbReference type="EMBL" id="OGN32584.1"/>
    </source>
</evidence>
<dbReference type="Pfam" id="PF00082">
    <property type="entry name" value="Peptidase_S8"/>
    <property type="match status" value="1"/>
</dbReference>
<evidence type="ECO:0000256" key="6">
    <source>
        <dbReference type="PROSITE-ProRule" id="PRU01240"/>
    </source>
</evidence>